<dbReference type="InterPro" id="IPR039968">
    <property type="entry name" value="BcerS-like"/>
</dbReference>
<reference evidence="1 2" key="1">
    <citation type="submission" date="2024-04" db="EMBL/GenBank/DDBJ databases">
        <title>Novel genus in family Flammeovirgaceae.</title>
        <authorList>
            <person name="Nguyen T.H."/>
            <person name="Vuong T.Q."/>
            <person name="Le H."/>
            <person name="Kim S.-G."/>
        </authorList>
    </citation>
    <scope>NUCLEOTIDE SEQUENCE [LARGE SCALE GENOMIC DNA]</scope>
    <source>
        <strain evidence="1 2">JCM 23209</strain>
    </source>
</reference>
<dbReference type="PANTHER" id="PTHR41368:SF1">
    <property type="entry name" value="PROTEIN YGHO"/>
    <property type="match status" value="1"/>
</dbReference>
<gene>
    <name evidence="1" type="ORF">AAG747_09650</name>
</gene>
<keyword evidence="2" id="KW-1185">Reference proteome</keyword>
<evidence type="ECO:0000313" key="2">
    <source>
        <dbReference type="Proteomes" id="UP001403385"/>
    </source>
</evidence>
<organism evidence="1 2">
    <name type="scientific">Rapidithrix thailandica</name>
    <dbReference type="NCBI Taxonomy" id="413964"/>
    <lineage>
        <taxon>Bacteria</taxon>
        <taxon>Pseudomonadati</taxon>
        <taxon>Bacteroidota</taxon>
        <taxon>Cytophagia</taxon>
        <taxon>Cytophagales</taxon>
        <taxon>Flammeovirgaceae</taxon>
        <taxon>Rapidithrix</taxon>
    </lineage>
</organism>
<evidence type="ECO:0008006" key="3">
    <source>
        <dbReference type="Google" id="ProtNLM"/>
    </source>
</evidence>
<evidence type="ECO:0000313" key="1">
    <source>
        <dbReference type="EMBL" id="MEN7548174.1"/>
    </source>
</evidence>
<dbReference type="EMBL" id="JBDKWZ010000005">
    <property type="protein sequence ID" value="MEN7548174.1"/>
    <property type="molecule type" value="Genomic_DNA"/>
</dbReference>
<name>A0AAW9RTT5_9BACT</name>
<dbReference type="Gene3D" id="3.40.630.30">
    <property type="match status" value="1"/>
</dbReference>
<dbReference type="InterPro" id="IPR016181">
    <property type="entry name" value="Acyl_CoA_acyltransferase"/>
</dbReference>
<dbReference type="PANTHER" id="PTHR41368">
    <property type="entry name" value="PROTEIN YGHO"/>
    <property type="match status" value="1"/>
</dbReference>
<comment type="caution">
    <text evidence="1">The sequence shown here is derived from an EMBL/GenBank/DDBJ whole genome shotgun (WGS) entry which is preliminary data.</text>
</comment>
<accession>A0AAW9RTT5</accession>
<dbReference type="AlphaFoldDB" id="A0AAW9RTT5"/>
<dbReference type="Proteomes" id="UP001403385">
    <property type="component" value="Unassembled WGS sequence"/>
</dbReference>
<protein>
    <recommendedName>
        <fullName evidence="3">N-acetyltransferase domain-containing protein</fullName>
    </recommendedName>
</protein>
<proteinExistence type="predicted"/>
<dbReference type="SUPFAM" id="SSF55729">
    <property type="entry name" value="Acyl-CoA N-acyltransferases (Nat)"/>
    <property type="match status" value="1"/>
</dbReference>
<dbReference type="RefSeq" id="WP_346820955.1">
    <property type="nucleotide sequence ID" value="NZ_JBDKWZ010000005.1"/>
</dbReference>
<sequence>MKIIEVNDPKLVKEFLQVPVKLYKNDSYWIRPLDKDIEEVFDPKKNKMFRHGECARFILRNGKNEAVGRVAVFVNKRTANKDNDQPTGGMGFFDCINDQEAANMLFDTCKAWLEERGMEAMDGPVNFGERDKWWGCLVQGFTEPNYCMPYNFPYYKELFENYGFREYFQQFTFGRKVQGHLDERIFAKANRIYNNPDYEFRHINLKEIEKYAEDFRAVYNKAWVKHAGVGEMPKAQAMNIMRQMKPVIDEEIIWFGYYKGEPIAFWIQLPELNQLFKHLNGQFNWWAKLKFLYYQKFVGANKLFGVAFGITPAHQGKGVEAALIVAYQREFANVENYRYKDVELNWIGDFNPKMIRICEQIGAEVKKTHVTFRKLFDETKEFKRMKVIK</sequence>